<keyword evidence="2" id="KW-0238">DNA-binding</keyword>
<dbReference type="GO" id="GO:0006950">
    <property type="term" value="P:response to stress"/>
    <property type="evidence" value="ECO:0007669"/>
    <property type="project" value="TreeGrafter"/>
</dbReference>
<dbReference type="AlphaFoldDB" id="A0AAX2QWY0"/>
<sequence length="194" mass="21119">MPPCPGLTCRPFAQENCHLIYNMLYNIQMEIGMVEDVVRTLGFLCMGSRLRRIGERLQADTQQVIDEAGLGIQAGQYPFLAAIDRSGPLTIGELAQAVGITQPGATRTVGQLLELGYVDMQPAPDDQRRRLVSLTDKGQDLVDHSKKVIWPRIAAAVADLCGDLDGPILEQLAAIEDGLAAVPLARRNAAEEER</sequence>
<evidence type="ECO:0000313" key="3">
    <source>
        <dbReference type="Proteomes" id="UP000295021"/>
    </source>
</evidence>
<evidence type="ECO:0000259" key="1">
    <source>
        <dbReference type="PROSITE" id="PS50995"/>
    </source>
</evidence>
<dbReference type="Gene3D" id="1.10.10.10">
    <property type="entry name" value="Winged helix-like DNA-binding domain superfamily/Winged helix DNA-binding domain"/>
    <property type="match status" value="1"/>
</dbReference>
<comment type="caution">
    <text evidence="2">The sequence shown here is derived from an EMBL/GenBank/DDBJ whole genome shotgun (WGS) entry which is preliminary data.</text>
</comment>
<dbReference type="Pfam" id="PF12802">
    <property type="entry name" value="MarR_2"/>
    <property type="match status" value="1"/>
</dbReference>
<evidence type="ECO:0000313" key="2">
    <source>
        <dbReference type="EMBL" id="TCU29990.1"/>
    </source>
</evidence>
<dbReference type="GO" id="GO:0003700">
    <property type="term" value="F:DNA-binding transcription factor activity"/>
    <property type="evidence" value="ECO:0007669"/>
    <property type="project" value="InterPro"/>
</dbReference>
<dbReference type="SMART" id="SM00347">
    <property type="entry name" value="HTH_MARR"/>
    <property type="match status" value="1"/>
</dbReference>
<dbReference type="PANTHER" id="PTHR33164:SF43">
    <property type="entry name" value="HTH-TYPE TRANSCRIPTIONAL REPRESSOR YETL"/>
    <property type="match status" value="1"/>
</dbReference>
<protein>
    <submittedName>
        <fullName evidence="2">DNA-binding MarR family transcriptional regulator</fullName>
    </submittedName>
</protein>
<dbReference type="PRINTS" id="PR00598">
    <property type="entry name" value="HTHMARR"/>
</dbReference>
<dbReference type="Proteomes" id="UP000295021">
    <property type="component" value="Unassembled WGS sequence"/>
</dbReference>
<name>A0AAX2QWY0_9HYPH</name>
<feature type="domain" description="HTH marR-type" evidence="1">
    <location>
        <begin position="43"/>
        <end position="181"/>
    </location>
</feature>
<dbReference type="InterPro" id="IPR039422">
    <property type="entry name" value="MarR/SlyA-like"/>
</dbReference>
<gene>
    <name evidence="2" type="ORF">EV131_101477</name>
</gene>
<dbReference type="EMBL" id="SMBI01000001">
    <property type="protein sequence ID" value="TCU29990.1"/>
    <property type="molecule type" value="Genomic_DNA"/>
</dbReference>
<proteinExistence type="predicted"/>
<dbReference type="PROSITE" id="PS50995">
    <property type="entry name" value="HTH_MARR_2"/>
    <property type="match status" value="1"/>
</dbReference>
<reference evidence="2 3" key="1">
    <citation type="submission" date="2019-03" db="EMBL/GenBank/DDBJ databases">
        <title>Genomic Encyclopedia of Type Strains, Phase IV (KMG-V): Genome sequencing to study the core and pangenomes of soil and plant-associated prokaryotes.</title>
        <authorList>
            <person name="Whitman W."/>
        </authorList>
    </citation>
    <scope>NUCLEOTIDE SEQUENCE [LARGE SCALE GENOMIC DNA]</scope>
    <source>
        <strain evidence="2 3">FB403</strain>
    </source>
</reference>
<dbReference type="GO" id="GO:0003677">
    <property type="term" value="F:DNA binding"/>
    <property type="evidence" value="ECO:0007669"/>
    <property type="project" value="UniProtKB-KW"/>
</dbReference>
<dbReference type="InterPro" id="IPR011991">
    <property type="entry name" value="ArsR-like_HTH"/>
</dbReference>
<dbReference type="InterPro" id="IPR000835">
    <property type="entry name" value="HTH_MarR-typ"/>
</dbReference>
<dbReference type="CDD" id="cd00090">
    <property type="entry name" value="HTH_ARSR"/>
    <property type="match status" value="1"/>
</dbReference>
<dbReference type="InterPro" id="IPR036390">
    <property type="entry name" value="WH_DNA-bd_sf"/>
</dbReference>
<organism evidence="2 3">
    <name type="scientific">Rhizobium laguerreae</name>
    <dbReference type="NCBI Taxonomy" id="1076926"/>
    <lineage>
        <taxon>Bacteria</taxon>
        <taxon>Pseudomonadati</taxon>
        <taxon>Pseudomonadota</taxon>
        <taxon>Alphaproteobacteria</taxon>
        <taxon>Hyphomicrobiales</taxon>
        <taxon>Rhizobiaceae</taxon>
        <taxon>Rhizobium/Agrobacterium group</taxon>
        <taxon>Rhizobium</taxon>
    </lineage>
</organism>
<dbReference type="InterPro" id="IPR036388">
    <property type="entry name" value="WH-like_DNA-bd_sf"/>
</dbReference>
<dbReference type="SUPFAM" id="SSF46785">
    <property type="entry name" value="Winged helix' DNA-binding domain"/>
    <property type="match status" value="1"/>
</dbReference>
<accession>A0AAX2QWY0</accession>
<dbReference type="PANTHER" id="PTHR33164">
    <property type="entry name" value="TRANSCRIPTIONAL REGULATOR, MARR FAMILY"/>
    <property type="match status" value="1"/>
</dbReference>